<proteinExistence type="predicted"/>
<evidence type="ECO:0000256" key="1">
    <source>
        <dbReference type="SAM" id="Phobius"/>
    </source>
</evidence>
<evidence type="ECO:0000313" key="2">
    <source>
        <dbReference type="EMBL" id="BAS86252.1"/>
    </source>
</evidence>
<organism evidence="2 3">
    <name type="scientific">Oryza sativa subsp. japonica</name>
    <name type="common">Rice</name>
    <dbReference type="NCBI Taxonomy" id="39947"/>
    <lineage>
        <taxon>Eukaryota</taxon>
        <taxon>Viridiplantae</taxon>
        <taxon>Streptophyta</taxon>
        <taxon>Embryophyta</taxon>
        <taxon>Tracheophyta</taxon>
        <taxon>Spermatophyta</taxon>
        <taxon>Magnoliopsida</taxon>
        <taxon>Liliopsida</taxon>
        <taxon>Poales</taxon>
        <taxon>Poaceae</taxon>
        <taxon>BOP clade</taxon>
        <taxon>Oryzoideae</taxon>
        <taxon>Oryzeae</taxon>
        <taxon>Oryzinae</taxon>
        <taxon>Oryza</taxon>
        <taxon>Oryza sativa</taxon>
    </lineage>
</organism>
<keyword evidence="1" id="KW-0472">Membrane</keyword>
<reference evidence="2 3" key="3">
    <citation type="journal article" date="2013" name="Rice">
        <title>Improvement of the Oryza sativa Nipponbare reference genome using next generation sequence and optical map data.</title>
        <authorList>
            <person name="Kawahara Y."/>
            <person name="de la Bastide M."/>
            <person name="Hamilton J.P."/>
            <person name="Kanamori H."/>
            <person name="McCombie W.R."/>
            <person name="Ouyang S."/>
            <person name="Schwartz D.C."/>
            <person name="Tanaka T."/>
            <person name="Wu J."/>
            <person name="Zhou S."/>
            <person name="Childs K.L."/>
            <person name="Davidson R.M."/>
            <person name="Lin H."/>
            <person name="Quesada-Ocampo L."/>
            <person name="Vaillancourt B."/>
            <person name="Sakai H."/>
            <person name="Lee S.S."/>
            <person name="Kim J."/>
            <person name="Numa H."/>
            <person name="Itoh T."/>
            <person name="Buell C.R."/>
            <person name="Matsumoto T."/>
        </authorList>
    </citation>
    <scope>NUCLEOTIDE SEQUENCE [LARGE SCALE GENOMIC DNA]</scope>
    <source>
        <strain evidence="3">cv. Nipponbare</strain>
    </source>
</reference>
<accession>A0A0P0W2P7</accession>
<sequence>MHTSELEIVTFFPILAFFKFACILNLCILPDSNRNLSFSQQFSSFQISLIEISTKHYCILEVHIGTYPRTDSNNTVLYPAAIQETSMGND</sequence>
<keyword evidence="1" id="KW-0812">Transmembrane</keyword>
<dbReference type="PaxDb" id="39947-A0A0P0W2P7"/>
<name>A0A0P0W2P7_ORYSJ</name>
<protein>
    <submittedName>
        <fullName evidence="2">Os03g0735025 protein</fullName>
    </submittedName>
</protein>
<dbReference type="Gramene" id="Os03t0735025-00">
    <property type="protein sequence ID" value="Os03t0735025-00"/>
    <property type="gene ID" value="Os03g0735025"/>
</dbReference>
<reference evidence="2 3" key="2">
    <citation type="journal article" date="2013" name="Plant Cell Physiol.">
        <title>Rice Annotation Project Database (RAP-DB): an integrative and interactive database for rice genomics.</title>
        <authorList>
            <person name="Sakai H."/>
            <person name="Lee S.S."/>
            <person name="Tanaka T."/>
            <person name="Numa H."/>
            <person name="Kim J."/>
            <person name="Kawahara Y."/>
            <person name="Wakimoto H."/>
            <person name="Yang C.C."/>
            <person name="Iwamoto M."/>
            <person name="Abe T."/>
            <person name="Yamada Y."/>
            <person name="Muto A."/>
            <person name="Inokuchi H."/>
            <person name="Ikemura T."/>
            <person name="Matsumoto T."/>
            <person name="Sasaki T."/>
            <person name="Itoh T."/>
        </authorList>
    </citation>
    <scope>NUCLEOTIDE SEQUENCE [LARGE SCALE GENOMIC DNA]</scope>
    <source>
        <strain evidence="3">cv. Nipponbare</strain>
    </source>
</reference>
<dbReference type="EMBL" id="AP014959">
    <property type="protein sequence ID" value="BAS86252.1"/>
    <property type="molecule type" value="Genomic_DNA"/>
</dbReference>
<reference evidence="3" key="1">
    <citation type="journal article" date="2005" name="Nature">
        <title>The map-based sequence of the rice genome.</title>
        <authorList>
            <consortium name="International rice genome sequencing project (IRGSP)"/>
            <person name="Matsumoto T."/>
            <person name="Wu J."/>
            <person name="Kanamori H."/>
            <person name="Katayose Y."/>
            <person name="Fujisawa M."/>
            <person name="Namiki N."/>
            <person name="Mizuno H."/>
            <person name="Yamamoto K."/>
            <person name="Antonio B.A."/>
            <person name="Baba T."/>
            <person name="Sakata K."/>
            <person name="Nagamura Y."/>
            <person name="Aoki H."/>
            <person name="Arikawa K."/>
            <person name="Arita K."/>
            <person name="Bito T."/>
            <person name="Chiden Y."/>
            <person name="Fujitsuka N."/>
            <person name="Fukunaka R."/>
            <person name="Hamada M."/>
            <person name="Harada C."/>
            <person name="Hayashi A."/>
            <person name="Hijishita S."/>
            <person name="Honda M."/>
            <person name="Hosokawa S."/>
            <person name="Ichikawa Y."/>
            <person name="Idonuma A."/>
            <person name="Iijima M."/>
            <person name="Ikeda M."/>
            <person name="Ikeno M."/>
            <person name="Ito K."/>
            <person name="Ito S."/>
            <person name="Ito T."/>
            <person name="Ito Y."/>
            <person name="Ito Y."/>
            <person name="Iwabuchi A."/>
            <person name="Kamiya K."/>
            <person name="Karasawa W."/>
            <person name="Kurita K."/>
            <person name="Katagiri S."/>
            <person name="Kikuta A."/>
            <person name="Kobayashi H."/>
            <person name="Kobayashi N."/>
            <person name="Machita K."/>
            <person name="Maehara T."/>
            <person name="Masukawa M."/>
            <person name="Mizubayashi T."/>
            <person name="Mukai Y."/>
            <person name="Nagasaki H."/>
            <person name="Nagata Y."/>
            <person name="Naito S."/>
            <person name="Nakashima M."/>
            <person name="Nakama Y."/>
            <person name="Nakamichi Y."/>
            <person name="Nakamura M."/>
            <person name="Meguro A."/>
            <person name="Negishi M."/>
            <person name="Ohta I."/>
            <person name="Ohta T."/>
            <person name="Okamoto M."/>
            <person name="Ono N."/>
            <person name="Saji S."/>
            <person name="Sakaguchi M."/>
            <person name="Sakai K."/>
            <person name="Shibata M."/>
            <person name="Shimokawa T."/>
            <person name="Song J."/>
            <person name="Takazaki Y."/>
            <person name="Terasawa K."/>
            <person name="Tsugane M."/>
            <person name="Tsuji K."/>
            <person name="Ueda S."/>
            <person name="Waki K."/>
            <person name="Yamagata H."/>
            <person name="Yamamoto M."/>
            <person name="Yamamoto S."/>
            <person name="Yamane H."/>
            <person name="Yoshiki S."/>
            <person name="Yoshihara R."/>
            <person name="Yukawa K."/>
            <person name="Zhong H."/>
            <person name="Yano M."/>
            <person name="Yuan Q."/>
            <person name="Ouyang S."/>
            <person name="Liu J."/>
            <person name="Jones K.M."/>
            <person name="Gansberger K."/>
            <person name="Moffat K."/>
            <person name="Hill J."/>
            <person name="Bera J."/>
            <person name="Fadrosh D."/>
            <person name="Jin S."/>
            <person name="Johri S."/>
            <person name="Kim M."/>
            <person name="Overton L."/>
            <person name="Reardon M."/>
            <person name="Tsitrin T."/>
            <person name="Vuong H."/>
            <person name="Weaver B."/>
            <person name="Ciecko A."/>
            <person name="Tallon L."/>
            <person name="Jackson J."/>
            <person name="Pai G."/>
            <person name="Aken S.V."/>
            <person name="Utterback T."/>
            <person name="Reidmuller S."/>
            <person name="Feldblyum T."/>
            <person name="Hsiao J."/>
            <person name="Zismann V."/>
            <person name="Iobst S."/>
            <person name="de Vazeille A.R."/>
            <person name="Buell C.R."/>
            <person name="Ying K."/>
            <person name="Li Y."/>
            <person name="Lu T."/>
            <person name="Huang Y."/>
            <person name="Zhao Q."/>
            <person name="Feng Q."/>
            <person name="Zhang L."/>
            <person name="Zhu J."/>
            <person name="Weng Q."/>
            <person name="Mu J."/>
            <person name="Lu Y."/>
            <person name="Fan D."/>
            <person name="Liu Y."/>
            <person name="Guan J."/>
            <person name="Zhang Y."/>
            <person name="Yu S."/>
            <person name="Liu X."/>
            <person name="Zhang Y."/>
            <person name="Hong G."/>
            <person name="Han B."/>
            <person name="Choisne N."/>
            <person name="Demange N."/>
            <person name="Orjeda G."/>
            <person name="Samain S."/>
            <person name="Cattolico L."/>
            <person name="Pelletier E."/>
            <person name="Couloux A."/>
            <person name="Segurens B."/>
            <person name="Wincker P."/>
            <person name="D'Hont A."/>
            <person name="Scarpelli C."/>
            <person name="Weissenbach J."/>
            <person name="Salanoubat M."/>
            <person name="Quetier F."/>
            <person name="Yu Y."/>
            <person name="Kim H.R."/>
            <person name="Rambo T."/>
            <person name="Currie J."/>
            <person name="Collura K."/>
            <person name="Luo M."/>
            <person name="Yang T."/>
            <person name="Ammiraju J.S.S."/>
            <person name="Engler F."/>
            <person name="Soderlund C."/>
            <person name="Wing R.A."/>
            <person name="Palmer L.E."/>
            <person name="de la Bastide M."/>
            <person name="Spiegel L."/>
            <person name="Nascimento L."/>
            <person name="Zutavern T."/>
            <person name="O'Shaughnessy A."/>
            <person name="Dike S."/>
            <person name="Dedhia N."/>
            <person name="Preston R."/>
            <person name="Balija V."/>
            <person name="McCombie W.R."/>
            <person name="Chow T."/>
            <person name="Chen H."/>
            <person name="Chung M."/>
            <person name="Chen C."/>
            <person name="Shaw J."/>
            <person name="Wu H."/>
            <person name="Hsiao K."/>
            <person name="Chao Y."/>
            <person name="Chu M."/>
            <person name="Cheng C."/>
            <person name="Hour A."/>
            <person name="Lee P."/>
            <person name="Lin S."/>
            <person name="Lin Y."/>
            <person name="Liou J."/>
            <person name="Liu S."/>
            <person name="Hsing Y."/>
            <person name="Raghuvanshi S."/>
            <person name="Mohanty A."/>
            <person name="Bharti A.K."/>
            <person name="Gaur A."/>
            <person name="Gupta V."/>
            <person name="Kumar D."/>
            <person name="Ravi V."/>
            <person name="Vij S."/>
            <person name="Kapur A."/>
            <person name="Khurana P."/>
            <person name="Khurana P."/>
            <person name="Khurana J.P."/>
            <person name="Tyagi A.K."/>
            <person name="Gaikwad K."/>
            <person name="Singh A."/>
            <person name="Dalal V."/>
            <person name="Srivastava S."/>
            <person name="Dixit A."/>
            <person name="Pal A.K."/>
            <person name="Ghazi I.A."/>
            <person name="Yadav M."/>
            <person name="Pandit A."/>
            <person name="Bhargava A."/>
            <person name="Sureshbabu K."/>
            <person name="Batra K."/>
            <person name="Sharma T.R."/>
            <person name="Mohapatra T."/>
            <person name="Singh N.K."/>
            <person name="Messing J."/>
            <person name="Nelson A.B."/>
            <person name="Fuks G."/>
            <person name="Kavchok S."/>
            <person name="Keizer G."/>
            <person name="Linton E."/>
            <person name="Llaca V."/>
            <person name="Song R."/>
            <person name="Tanyolac B."/>
            <person name="Young S."/>
            <person name="Ho-Il K."/>
            <person name="Hahn J.H."/>
            <person name="Sangsakoo G."/>
            <person name="Vanavichit A."/>
            <person name="de Mattos Luiz.A.T."/>
            <person name="Zimmer P.D."/>
            <person name="Malone G."/>
            <person name="Dellagostin O."/>
            <person name="de Oliveira A.C."/>
            <person name="Bevan M."/>
            <person name="Bancroft I."/>
            <person name="Minx P."/>
            <person name="Cordum H."/>
            <person name="Wilson R."/>
            <person name="Cheng Z."/>
            <person name="Jin W."/>
            <person name="Jiang J."/>
            <person name="Leong S.A."/>
            <person name="Iwama H."/>
            <person name="Gojobori T."/>
            <person name="Itoh T."/>
            <person name="Niimura Y."/>
            <person name="Fujii Y."/>
            <person name="Habara T."/>
            <person name="Sakai H."/>
            <person name="Sato Y."/>
            <person name="Wilson G."/>
            <person name="Kumar K."/>
            <person name="McCouch S."/>
            <person name="Juretic N."/>
            <person name="Hoen D."/>
            <person name="Wright S."/>
            <person name="Bruskiewich R."/>
            <person name="Bureau T."/>
            <person name="Miyao A."/>
            <person name="Hirochika H."/>
            <person name="Nishikawa T."/>
            <person name="Kadowaki K."/>
            <person name="Sugiura M."/>
            <person name="Burr B."/>
            <person name="Sasaki T."/>
        </authorList>
    </citation>
    <scope>NUCLEOTIDE SEQUENCE [LARGE SCALE GENOMIC DNA]</scope>
    <source>
        <strain evidence="3">cv. Nipponbare</strain>
    </source>
</reference>
<evidence type="ECO:0000313" key="3">
    <source>
        <dbReference type="Proteomes" id="UP000059680"/>
    </source>
</evidence>
<keyword evidence="1" id="KW-1133">Transmembrane helix</keyword>
<dbReference type="Proteomes" id="UP000059680">
    <property type="component" value="Chromosome 3"/>
</dbReference>
<dbReference type="eggNOG" id="ENOG502R533">
    <property type="taxonomic scope" value="Eukaryota"/>
</dbReference>
<keyword evidence="3" id="KW-1185">Reference proteome</keyword>
<gene>
    <name evidence="2" type="ordered locus">Os03g0735025</name>
    <name evidence="2" type="ORF">OSNPB_030735025</name>
</gene>
<dbReference type="AlphaFoldDB" id="A0A0P0W2P7"/>
<feature type="transmembrane region" description="Helical" evidence="1">
    <location>
        <begin position="6"/>
        <end position="29"/>
    </location>
</feature>
<dbReference type="InParanoid" id="A0A0P0W2P7"/>